<dbReference type="InterPro" id="IPR026353">
    <property type="entry name" value="Hypoxan-DNA_Glyclase"/>
</dbReference>
<name>C4KCZ4_THASP</name>
<gene>
    <name evidence="2" type="ordered locus">Tmz1t_3816</name>
    <name evidence="3" type="ORF">E6Q80_09935</name>
</gene>
<dbReference type="Pfam" id="PF03167">
    <property type="entry name" value="UDG"/>
    <property type="match status" value="1"/>
</dbReference>
<dbReference type="EMBL" id="CP001281">
    <property type="protein sequence ID" value="ACR02405.1"/>
    <property type="molecule type" value="Genomic_DNA"/>
</dbReference>
<accession>A0A5C7SP54</accession>
<dbReference type="NCBIfam" id="TIGR04274">
    <property type="entry name" value="hypoxanDNAglyco"/>
    <property type="match status" value="1"/>
</dbReference>
<reference evidence="4" key="1">
    <citation type="submission" date="2009-05" db="EMBL/GenBank/DDBJ databases">
        <title>Complete sequence of chromosome of Thauera sp. MZ1T.</title>
        <authorList>
            <consortium name="US DOE Joint Genome Institute"/>
            <person name="Lucas S."/>
            <person name="Copeland A."/>
            <person name="Lapidus A."/>
            <person name="Glavina del Rio T."/>
            <person name="Dalin E."/>
            <person name="Tice H."/>
            <person name="Bruce D."/>
            <person name="Goodwin L."/>
            <person name="Pitluck S."/>
            <person name="Sims D."/>
            <person name="Brettin T."/>
            <person name="Detter J.C."/>
            <person name="Han C."/>
            <person name="Larimer F."/>
            <person name="Land M."/>
            <person name="Hauser L."/>
            <person name="Kyrpides N."/>
            <person name="Mikhailova N."/>
            <person name="Sayler G.S."/>
        </authorList>
    </citation>
    <scope>NUCLEOTIDE SEQUENCE [LARGE SCALE GENOMIC DNA]</scope>
    <source>
        <strain evidence="4">MZ1T</strain>
    </source>
</reference>
<evidence type="ECO:0000313" key="4">
    <source>
        <dbReference type="Proteomes" id="UP000002186"/>
    </source>
</evidence>
<evidence type="ECO:0000259" key="1">
    <source>
        <dbReference type="SMART" id="SM00986"/>
    </source>
</evidence>
<evidence type="ECO:0000313" key="3">
    <source>
        <dbReference type="EMBL" id="TXH85299.1"/>
    </source>
</evidence>
<dbReference type="AlphaFoldDB" id="C4KCZ4"/>
<proteinExistence type="predicted"/>
<reference evidence="2 4" key="2">
    <citation type="journal article" date="2012" name="Stand. Genomic Sci.">
        <title>Complete genome sequence of Thauera aminoaromatica strain MZ1T.</title>
        <authorList>
            <person name="Jiang K."/>
            <person name="Sanseverino J."/>
            <person name="Chauhan A."/>
            <person name="Lucas S."/>
            <person name="Copeland A."/>
            <person name="Lapidus A."/>
            <person name="Del Rio T.G."/>
            <person name="Dalin E."/>
            <person name="Tice H."/>
            <person name="Bruce D."/>
            <person name="Goodwin L."/>
            <person name="Pitluck S."/>
            <person name="Sims D."/>
            <person name="Brettin T."/>
            <person name="Detter J.C."/>
            <person name="Han C."/>
            <person name="Chang Y.J."/>
            <person name="Larimer F."/>
            <person name="Land M."/>
            <person name="Hauser L."/>
            <person name="Kyrpides N.C."/>
            <person name="Mikhailova N."/>
            <person name="Moser S."/>
            <person name="Jegier P."/>
            <person name="Close D."/>
            <person name="Debruyn J.M."/>
            <person name="Wang Y."/>
            <person name="Layton A.C."/>
            <person name="Allen M.S."/>
            <person name="Sayler G.S."/>
        </authorList>
    </citation>
    <scope>NUCLEOTIDE SEQUENCE [LARGE SCALE GENOMIC DNA]</scope>
    <source>
        <strain evidence="2 4">MZ1T</strain>
    </source>
</reference>
<dbReference type="SMART" id="SM00986">
    <property type="entry name" value="UDG"/>
    <property type="match status" value="1"/>
</dbReference>
<dbReference type="InterPro" id="IPR005122">
    <property type="entry name" value="Uracil-DNA_glycosylase-like"/>
</dbReference>
<dbReference type="HOGENOM" id="CLU_094865_0_0_4"/>
<dbReference type="RefSeq" id="WP_012586161.1">
    <property type="nucleotide sequence ID" value="NC_011662.2"/>
</dbReference>
<dbReference type="InterPro" id="IPR036895">
    <property type="entry name" value="Uracil-DNA_glycosylase-like_sf"/>
</dbReference>
<dbReference type="eggNOG" id="COG3663">
    <property type="taxonomic scope" value="Bacteria"/>
</dbReference>
<dbReference type="STRING" id="85643.Tmz1t_3816"/>
<dbReference type="GO" id="GO:0033958">
    <property type="term" value="F:DNA-deoxyinosine glycosylase activity"/>
    <property type="evidence" value="ECO:0007669"/>
    <property type="project" value="UniProtKB-EC"/>
</dbReference>
<dbReference type="EMBL" id="SSFD01000150">
    <property type="protein sequence ID" value="TXH85299.1"/>
    <property type="molecule type" value="Genomic_DNA"/>
</dbReference>
<sequence>MSTTAAPLVRSFAPLFRADARVLVLGSMPGTASLAAAQYYAHPRNAFWPIMGALFGAGAELPYAQRLERLAAAGVALWDVIGRCERAGSLDSAIAPDSIEANDFAGLFAACPDIGHVFFNGTAAETAFRRHVRGRIALPPLHFTRLPSTSPAHAARGLEAKLAAWQVVKAAAHRAAAARIDIPAAQAA</sequence>
<protein>
    <submittedName>
        <fullName evidence="3">DNA-deoxyinosine glycosylase</fullName>
        <ecNumber evidence="3">3.2.2.15</ecNumber>
    </submittedName>
</protein>
<keyword evidence="4" id="KW-1185">Reference proteome</keyword>
<evidence type="ECO:0000313" key="2">
    <source>
        <dbReference type="EMBL" id="ACR02405.1"/>
    </source>
</evidence>
<keyword evidence="3" id="KW-0326">Glycosidase</keyword>
<dbReference type="KEGG" id="tmz:Tmz1t_3816"/>
<dbReference type="Proteomes" id="UP000321192">
    <property type="component" value="Unassembled WGS sequence"/>
</dbReference>
<reference evidence="3 5" key="3">
    <citation type="submission" date="2018-09" db="EMBL/GenBank/DDBJ databases">
        <title>Metagenome Assembled Genomes from an Advanced Water Purification Facility.</title>
        <authorList>
            <person name="Stamps B.W."/>
            <person name="Spear J.R."/>
        </authorList>
    </citation>
    <scope>NUCLEOTIDE SEQUENCE [LARGE SCALE GENOMIC DNA]</scope>
    <source>
        <strain evidence="3">Bin_27_1</strain>
    </source>
</reference>
<organism evidence="2 4">
    <name type="scientific">Thauera aminoaromatica</name>
    <dbReference type="NCBI Taxonomy" id="164330"/>
    <lineage>
        <taxon>Bacteria</taxon>
        <taxon>Pseudomonadati</taxon>
        <taxon>Pseudomonadota</taxon>
        <taxon>Betaproteobacteria</taxon>
        <taxon>Rhodocyclales</taxon>
        <taxon>Zoogloeaceae</taxon>
        <taxon>Thauera</taxon>
    </lineage>
</organism>
<feature type="domain" description="Uracil-DNA glycosylase-like" evidence="1">
    <location>
        <begin position="13"/>
        <end position="169"/>
    </location>
</feature>
<accession>C4KCZ4</accession>
<dbReference type="SMART" id="SM00987">
    <property type="entry name" value="UreE_C"/>
    <property type="match status" value="1"/>
</dbReference>
<keyword evidence="3" id="KW-0378">Hydrolase</keyword>
<dbReference type="Proteomes" id="UP000002186">
    <property type="component" value="Chromosome"/>
</dbReference>
<evidence type="ECO:0000313" key="5">
    <source>
        <dbReference type="Proteomes" id="UP000321192"/>
    </source>
</evidence>
<dbReference type="EC" id="3.2.2.15" evidence="3"/>
<dbReference type="OrthoDB" id="9799921at2"/>
<dbReference type="SUPFAM" id="SSF52141">
    <property type="entry name" value="Uracil-DNA glycosylase-like"/>
    <property type="match status" value="1"/>
</dbReference>
<dbReference type="Gene3D" id="3.40.470.10">
    <property type="entry name" value="Uracil-DNA glycosylase-like domain"/>
    <property type="match status" value="1"/>
</dbReference>
<dbReference type="CDD" id="cd10032">
    <property type="entry name" value="UDG-F6_HDG"/>
    <property type="match status" value="1"/>
</dbReference>